<dbReference type="InParanoid" id="D7FXB4"/>
<dbReference type="InterPro" id="IPR051423">
    <property type="entry name" value="CD225/Dispanin"/>
</dbReference>
<keyword evidence="5 6" id="KW-0472">Membrane</keyword>
<comment type="similarity">
    <text evidence="2">Belongs to the CD225/Dispanin family.</text>
</comment>
<evidence type="ECO:0000256" key="3">
    <source>
        <dbReference type="ARBA" id="ARBA00022692"/>
    </source>
</evidence>
<comment type="subcellular location">
    <subcellularLocation>
        <location evidence="1">Membrane</location>
    </subcellularLocation>
</comment>
<keyword evidence="3 6" id="KW-0812">Transmembrane</keyword>
<proteinExistence type="inferred from homology"/>
<evidence type="ECO:0000256" key="1">
    <source>
        <dbReference type="ARBA" id="ARBA00004370"/>
    </source>
</evidence>
<dbReference type="GO" id="GO:0016020">
    <property type="term" value="C:membrane"/>
    <property type="evidence" value="ECO:0007669"/>
    <property type="project" value="UniProtKB-SubCell"/>
</dbReference>
<reference evidence="7 8" key="1">
    <citation type="journal article" date="2010" name="Nature">
        <title>The Ectocarpus genome and the independent evolution of multicellularity in brown algae.</title>
        <authorList>
            <person name="Cock J.M."/>
            <person name="Sterck L."/>
            <person name="Rouze P."/>
            <person name="Scornet D."/>
            <person name="Allen A.E."/>
            <person name="Amoutzias G."/>
            <person name="Anthouard V."/>
            <person name="Artiguenave F."/>
            <person name="Aury J.M."/>
            <person name="Badger J.H."/>
            <person name="Beszteri B."/>
            <person name="Billiau K."/>
            <person name="Bonnet E."/>
            <person name="Bothwell J.H."/>
            <person name="Bowler C."/>
            <person name="Boyen C."/>
            <person name="Brownlee C."/>
            <person name="Carrano C.J."/>
            <person name="Charrier B."/>
            <person name="Cho G.Y."/>
            <person name="Coelho S.M."/>
            <person name="Collen J."/>
            <person name="Corre E."/>
            <person name="Da Silva C."/>
            <person name="Delage L."/>
            <person name="Delaroque N."/>
            <person name="Dittami S.M."/>
            <person name="Doulbeau S."/>
            <person name="Elias M."/>
            <person name="Farnham G."/>
            <person name="Gachon C.M."/>
            <person name="Gschloessl B."/>
            <person name="Heesch S."/>
            <person name="Jabbari K."/>
            <person name="Jubin C."/>
            <person name="Kawai H."/>
            <person name="Kimura K."/>
            <person name="Kloareg B."/>
            <person name="Kupper F.C."/>
            <person name="Lang D."/>
            <person name="Le Bail A."/>
            <person name="Leblanc C."/>
            <person name="Lerouge P."/>
            <person name="Lohr M."/>
            <person name="Lopez P.J."/>
            <person name="Martens C."/>
            <person name="Maumus F."/>
            <person name="Michel G."/>
            <person name="Miranda-Saavedra D."/>
            <person name="Morales J."/>
            <person name="Moreau H."/>
            <person name="Motomura T."/>
            <person name="Nagasato C."/>
            <person name="Napoli C.A."/>
            <person name="Nelson D.R."/>
            <person name="Nyvall-Collen P."/>
            <person name="Peters A.F."/>
            <person name="Pommier C."/>
            <person name="Potin P."/>
            <person name="Poulain J."/>
            <person name="Quesneville H."/>
            <person name="Read B."/>
            <person name="Rensing S.A."/>
            <person name="Ritter A."/>
            <person name="Rousvoal S."/>
            <person name="Samanta M."/>
            <person name="Samson G."/>
            <person name="Schroeder D.C."/>
            <person name="Segurens B."/>
            <person name="Strittmatter M."/>
            <person name="Tonon T."/>
            <person name="Tregear J.W."/>
            <person name="Valentin K."/>
            <person name="von Dassow P."/>
            <person name="Yamagishi T."/>
            <person name="Van de Peer Y."/>
            <person name="Wincker P."/>
        </authorList>
    </citation>
    <scope>NUCLEOTIDE SEQUENCE [LARGE SCALE GENOMIC DNA]</scope>
    <source>
        <strain evidence="8">Ec32 / CCAP1310/4</strain>
    </source>
</reference>
<dbReference type="Proteomes" id="UP000002630">
    <property type="component" value="Linkage Group LG03"/>
</dbReference>
<evidence type="ECO:0000256" key="4">
    <source>
        <dbReference type="ARBA" id="ARBA00022989"/>
    </source>
</evidence>
<dbReference type="OrthoDB" id="6083617at2759"/>
<evidence type="ECO:0000256" key="2">
    <source>
        <dbReference type="ARBA" id="ARBA00006843"/>
    </source>
</evidence>
<gene>
    <name evidence="7" type="ORF">Esi_0323_0038</name>
</gene>
<feature type="transmembrane region" description="Helical" evidence="6">
    <location>
        <begin position="132"/>
        <end position="150"/>
    </location>
</feature>
<evidence type="ECO:0000313" key="7">
    <source>
        <dbReference type="EMBL" id="CBJ32251.1"/>
    </source>
</evidence>
<dbReference type="EMBL" id="FN648513">
    <property type="protein sequence ID" value="CBJ32251.1"/>
    <property type="molecule type" value="Genomic_DNA"/>
</dbReference>
<evidence type="ECO:0000256" key="6">
    <source>
        <dbReference type="SAM" id="Phobius"/>
    </source>
</evidence>
<keyword evidence="8" id="KW-1185">Reference proteome</keyword>
<dbReference type="EMBL" id="FN649728">
    <property type="protein sequence ID" value="CBJ32251.1"/>
    <property type="molecule type" value="Genomic_DNA"/>
</dbReference>
<dbReference type="PANTHER" id="PTHR14948">
    <property type="entry name" value="NG5"/>
    <property type="match status" value="1"/>
</dbReference>
<feature type="transmembrane region" description="Helical" evidence="6">
    <location>
        <begin position="90"/>
        <end position="111"/>
    </location>
</feature>
<evidence type="ECO:0000313" key="8">
    <source>
        <dbReference type="Proteomes" id="UP000002630"/>
    </source>
</evidence>
<organism evidence="7 8">
    <name type="scientific">Ectocarpus siliculosus</name>
    <name type="common">Brown alga</name>
    <name type="synonym">Conferva siliculosa</name>
    <dbReference type="NCBI Taxonomy" id="2880"/>
    <lineage>
        <taxon>Eukaryota</taxon>
        <taxon>Sar</taxon>
        <taxon>Stramenopiles</taxon>
        <taxon>Ochrophyta</taxon>
        <taxon>PX clade</taxon>
        <taxon>Phaeophyceae</taxon>
        <taxon>Ectocarpales</taxon>
        <taxon>Ectocarpaceae</taxon>
        <taxon>Ectocarpus</taxon>
    </lineage>
</organism>
<dbReference type="PANTHER" id="PTHR14948:SF25">
    <property type="entry name" value="DUF4190 DOMAIN-CONTAINING PROTEIN"/>
    <property type="match status" value="1"/>
</dbReference>
<accession>D7FXB4</accession>
<dbReference type="Pfam" id="PF04505">
    <property type="entry name" value="CD225"/>
    <property type="match status" value="1"/>
</dbReference>
<evidence type="ECO:0000256" key="5">
    <source>
        <dbReference type="ARBA" id="ARBA00023136"/>
    </source>
</evidence>
<sequence length="167" mass="17545">MAYNPTAQPAQAYAVEGGQGYHQPSAPQQPYGAQPQVHGQAVVAQPYNGPTAQQAVVGQAGNQQQHVIVVRQGGGGAAQIPPPNHCCISVLSLFCCLPIGIFAVCMSCSVDSKWRRGDFDGANSASHMAKKAAILAIMLGLVWSIFTSVYEVNVDGTDDDDDRFGGQ</sequence>
<protein>
    <submittedName>
        <fullName evidence="7">Uncharacterized protein</fullName>
    </submittedName>
</protein>
<keyword evidence="4 6" id="KW-1133">Transmembrane helix</keyword>
<dbReference type="InterPro" id="IPR007593">
    <property type="entry name" value="CD225/Dispanin_fam"/>
</dbReference>
<name>D7FXB4_ECTSI</name>
<dbReference type="AlphaFoldDB" id="D7FXB4"/>